<accession>A0A9D1A735</accession>
<dbReference type="Gene3D" id="3.30.1330.30">
    <property type="match status" value="1"/>
</dbReference>
<dbReference type="EMBL" id="DVGD01000110">
    <property type="protein sequence ID" value="HIR09511.1"/>
    <property type="molecule type" value="Genomic_DNA"/>
</dbReference>
<dbReference type="GO" id="GO:0005840">
    <property type="term" value="C:ribosome"/>
    <property type="evidence" value="ECO:0007669"/>
    <property type="project" value="UniProtKB-KW"/>
</dbReference>
<reference evidence="1" key="2">
    <citation type="journal article" date="2021" name="PeerJ">
        <title>Extensive microbial diversity within the chicken gut microbiome revealed by metagenomics and culture.</title>
        <authorList>
            <person name="Gilroy R."/>
            <person name="Ravi A."/>
            <person name="Getino M."/>
            <person name="Pursley I."/>
            <person name="Horton D.L."/>
            <person name="Alikhan N.F."/>
            <person name="Baker D."/>
            <person name="Gharbi K."/>
            <person name="Hall N."/>
            <person name="Watson M."/>
            <person name="Adriaenssens E.M."/>
            <person name="Foster-Nyarko E."/>
            <person name="Jarju S."/>
            <person name="Secka A."/>
            <person name="Antonio M."/>
            <person name="Oren A."/>
            <person name="Chaudhuri R.R."/>
            <person name="La Ragione R."/>
            <person name="Hildebrand F."/>
            <person name="Pallen M.J."/>
        </authorList>
    </citation>
    <scope>NUCLEOTIDE SEQUENCE</scope>
    <source>
        <strain evidence="1">ChiHjej9B8-7071</strain>
    </source>
</reference>
<reference evidence="1" key="1">
    <citation type="submission" date="2020-10" db="EMBL/GenBank/DDBJ databases">
        <authorList>
            <person name="Gilroy R."/>
        </authorList>
    </citation>
    <scope>NUCLEOTIDE SEQUENCE</scope>
    <source>
        <strain evidence="1">ChiHjej9B8-7071</strain>
    </source>
</reference>
<dbReference type="InterPro" id="IPR029064">
    <property type="entry name" value="Ribosomal_eL30-like_sf"/>
</dbReference>
<keyword evidence="1" id="KW-0689">Ribosomal protein</keyword>
<dbReference type="AlphaFoldDB" id="A0A9D1A735"/>
<dbReference type="Proteomes" id="UP000824258">
    <property type="component" value="Unassembled WGS sequence"/>
</dbReference>
<dbReference type="SUPFAM" id="SSF55315">
    <property type="entry name" value="L30e-like"/>
    <property type="match status" value="1"/>
</dbReference>
<evidence type="ECO:0000313" key="1">
    <source>
        <dbReference type="EMBL" id="HIR09511.1"/>
    </source>
</evidence>
<keyword evidence="1" id="KW-0687">Ribonucleoprotein</keyword>
<proteinExistence type="predicted"/>
<gene>
    <name evidence="1" type="ORF">IAA70_03810</name>
</gene>
<organism evidence="1 2">
    <name type="scientific">Candidatus Avoscillospira stercoripullorum</name>
    <dbReference type="NCBI Taxonomy" id="2840709"/>
    <lineage>
        <taxon>Bacteria</taxon>
        <taxon>Bacillati</taxon>
        <taxon>Bacillota</taxon>
        <taxon>Clostridia</taxon>
        <taxon>Eubacteriales</taxon>
        <taxon>Oscillospiraceae</taxon>
        <taxon>Oscillospiraceae incertae sedis</taxon>
        <taxon>Candidatus Avoscillospira</taxon>
    </lineage>
</organism>
<comment type="caution">
    <text evidence="1">The sequence shown here is derived from an EMBL/GenBank/DDBJ whole genome shotgun (WGS) entry which is preliminary data.</text>
</comment>
<name>A0A9D1A735_9FIRM</name>
<evidence type="ECO:0000313" key="2">
    <source>
        <dbReference type="Proteomes" id="UP000824258"/>
    </source>
</evidence>
<sequence>MVETKSKALGYLGLARRGGRIAVGEEPCGAACRSSHARLLIVAEDAGDHTFRRARSFARTGKPLVLTVPFSKEELGSALGLNACALAALTDAPLALAFVEALGEPERHQAILETLRTQTARIEKRRKEEKAHRNNVRRGKK</sequence>
<protein>
    <submittedName>
        <fullName evidence="1">50S ribosomal protein L7</fullName>
    </submittedName>
</protein>